<feature type="transmembrane region" description="Helical" evidence="5">
    <location>
        <begin position="124"/>
        <end position="142"/>
    </location>
</feature>
<feature type="transmembrane region" description="Helical" evidence="5">
    <location>
        <begin position="378"/>
        <end position="401"/>
    </location>
</feature>
<dbReference type="AlphaFoldDB" id="A0A239P5B9"/>
<protein>
    <submittedName>
        <fullName evidence="7">Drug resistance transporter, EmrB/QacA subfamily</fullName>
    </submittedName>
</protein>
<dbReference type="PANTHER" id="PTHR42718">
    <property type="entry name" value="MAJOR FACILITATOR SUPERFAMILY MULTIDRUG TRANSPORTER MFSC"/>
    <property type="match status" value="1"/>
</dbReference>
<dbReference type="SUPFAM" id="SSF103473">
    <property type="entry name" value="MFS general substrate transporter"/>
    <property type="match status" value="2"/>
</dbReference>
<keyword evidence="3 5" id="KW-1133">Transmembrane helix</keyword>
<evidence type="ECO:0000256" key="5">
    <source>
        <dbReference type="SAM" id="Phobius"/>
    </source>
</evidence>
<reference evidence="7 8" key="1">
    <citation type="submission" date="2017-06" db="EMBL/GenBank/DDBJ databases">
        <authorList>
            <person name="Kim H.J."/>
            <person name="Triplett B.A."/>
        </authorList>
    </citation>
    <scope>NUCLEOTIDE SEQUENCE [LARGE SCALE GENOMIC DNA]</scope>
    <source>
        <strain evidence="7 8">DSM 44715</strain>
    </source>
</reference>
<dbReference type="GO" id="GO:0005886">
    <property type="term" value="C:plasma membrane"/>
    <property type="evidence" value="ECO:0007669"/>
    <property type="project" value="UniProtKB-SubCell"/>
</dbReference>
<feature type="transmembrane region" description="Helical" evidence="5">
    <location>
        <begin position="422"/>
        <end position="438"/>
    </location>
</feature>
<evidence type="ECO:0000256" key="2">
    <source>
        <dbReference type="ARBA" id="ARBA00022692"/>
    </source>
</evidence>
<comment type="subcellular location">
    <subcellularLocation>
        <location evidence="1">Cell membrane</location>
        <topology evidence="1">Multi-pass membrane protein</topology>
    </subcellularLocation>
</comment>
<evidence type="ECO:0000256" key="4">
    <source>
        <dbReference type="ARBA" id="ARBA00023136"/>
    </source>
</evidence>
<keyword evidence="2 5" id="KW-0812">Transmembrane</keyword>
<name>A0A239P5B9_9ACTN</name>
<feature type="transmembrane region" description="Helical" evidence="5">
    <location>
        <begin position="59"/>
        <end position="80"/>
    </location>
</feature>
<keyword evidence="8" id="KW-1185">Reference proteome</keyword>
<proteinExistence type="predicted"/>
<evidence type="ECO:0000256" key="1">
    <source>
        <dbReference type="ARBA" id="ARBA00004651"/>
    </source>
</evidence>
<evidence type="ECO:0000256" key="3">
    <source>
        <dbReference type="ARBA" id="ARBA00022989"/>
    </source>
</evidence>
<accession>A0A239P5B9</accession>
<dbReference type="InterPro" id="IPR020846">
    <property type="entry name" value="MFS_dom"/>
</dbReference>
<evidence type="ECO:0000313" key="7">
    <source>
        <dbReference type="EMBL" id="SNT62210.1"/>
    </source>
</evidence>
<feature type="transmembrane region" description="Helical" evidence="5">
    <location>
        <begin position="320"/>
        <end position="337"/>
    </location>
</feature>
<dbReference type="PANTHER" id="PTHR42718:SF48">
    <property type="entry name" value="CONSERVED TWO-DOMAIN MEMBRANE PROTEIN-RELATED"/>
    <property type="match status" value="1"/>
</dbReference>
<evidence type="ECO:0000313" key="8">
    <source>
        <dbReference type="Proteomes" id="UP000198318"/>
    </source>
</evidence>
<keyword evidence="4 5" id="KW-0472">Membrane</keyword>
<dbReference type="Proteomes" id="UP000198318">
    <property type="component" value="Unassembled WGS sequence"/>
</dbReference>
<dbReference type="RefSeq" id="WP_218827032.1">
    <property type="nucleotide sequence ID" value="NZ_FZOR01000070.1"/>
</dbReference>
<dbReference type="PROSITE" id="PS50850">
    <property type="entry name" value="MFS"/>
    <property type="match status" value="1"/>
</dbReference>
<feature type="transmembrane region" description="Helical" evidence="5">
    <location>
        <begin position="349"/>
        <end position="366"/>
    </location>
</feature>
<feature type="domain" description="Major facilitator superfamily (MFS) profile" evidence="6">
    <location>
        <begin position="25"/>
        <end position="472"/>
    </location>
</feature>
<dbReference type="InterPro" id="IPR011701">
    <property type="entry name" value="MFS"/>
</dbReference>
<dbReference type="EMBL" id="FZOR01000070">
    <property type="protein sequence ID" value="SNT62210.1"/>
    <property type="molecule type" value="Genomic_DNA"/>
</dbReference>
<dbReference type="Gene3D" id="1.20.1250.20">
    <property type="entry name" value="MFS general substrate transporter like domains"/>
    <property type="match status" value="1"/>
</dbReference>
<dbReference type="GO" id="GO:0022857">
    <property type="term" value="F:transmembrane transporter activity"/>
    <property type="evidence" value="ECO:0007669"/>
    <property type="project" value="InterPro"/>
</dbReference>
<feature type="transmembrane region" description="Helical" evidence="5">
    <location>
        <begin position="450"/>
        <end position="467"/>
    </location>
</feature>
<organism evidence="7 8">
    <name type="scientific">Actinomadura meyerae</name>
    <dbReference type="NCBI Taxonomy" id="240840"/>
    <lineage>
        <taxon>Bacteria</taxon>
        <taxon>Bacillati</taxon>
        <taxon>Actinomycetota</taxon>
        <taxon>Actinomycetes</taxon>
        <taxon>Streptosporangiales</taxon>
        <taxon>Thermomonosporaceae</taxon>
        <taxon>Actinomadura</taxon>
    </lineage>
</organism>
<gene>
    <name evidence="7" type="ORF">SAMN05443665_10707</name>
</gene>
<evidence type="ECO:0000259" key="6">
    <source>
        <dbReference type="PROSITE" id="PS50850"/>
    </source>
</evidence>
<feature type="transmembrane region" description="Helical" evidence="5">
    <location>
        <begin position="243"/>
        <end position="261"/>
    </location>
</feature>
<feature type="transmembrane region" description="Helical" evidence="5">
    <location>
        <begin position="179"/>
        <end position="199"/>
    </location>
</feature>
<dbReference type="Gene3D" id="1.20.1720.10">
    <property type="entry name" value="Multidrug resistance protein D"/>
    <property type="match status" value="1"/>
</dbReference>
<feature type="transmembrane region" description="Helical" evidence="5">
    <location>
        <begin position="211"/>
        <end position="231"/>
    </location>
</feature>
<feature type="transmembrane region" description="Helical" evidence="5">
    <location>
        <begin position="154"/>
        <end position="173"/>
    </location>
</feature>
<dbReference type="CDD" id="cd17321">
    <property type="entry name" value="MFS_MMR_MDR_like"/>
    <property type="match status" value="1"/>
</dbReference>
<feature type="transmembrane region" description="Helical" evidence="5">
    <location>
        <begin position="92"/>
        <end position="118"/>
    </location>
</feature>
<dbReference type="Pfam" id="PF07690">
    <property type="entry name" value="MFS_1"/>
    <property type="match status" value="1"/>
</dbReference>
<sequence>MNTRTPAPDSTLSEAEVPEHAATRTIVLLCTAAFMTMLDLFVVNVALESIGETYSGSSLAGLSWTLNAYTIVYAACLIPAGSLSDRYGRKQGFLFGLGLFTIASVGCAVAPTLGFLIASRVAQAVGAAVLTPASLGLILSVLPEARRAGAVKIWATSSSFAGAAGPVIGGLLAQSSWRWAFLINLPIGLVAFVMAARILPKRPPAVRTRIPDPLGSLAIAAAVGALSLGLVKAEDWGWGSARTLLAGVVTVLAMAVLLYRVRTHPVPVMSPRLFRVPSFTIANITTLLFTTLLFTGAFSAVFLGVSLWLETAADYSPLEAGLAILPGPLAVPLFAAITQRWGKNVPPTFIIAAGLAVFAIGSLLLATQGATRYATDILPGWIVIGIGIGIAMPTLIGTATADLAPAQAATGSAVVNTARQTGYALGVAGLVAILGSQTTVHTRGAFENGWVYVTALVLISAAAALLIRRRTEPAVPDGQPAR</sequence>
<feature type="transmembrane region" description="Helical" evidence="5">
    <location>
        <begin position="281"/>
        <end position="308"/>
    </location>
</feature>
<dbReference type="InterPro" id="IPR036259">
    <property type="entry name" value="MFS_trans_sf"/>
</dbReference>
<feature type="transmembrane region" description="Helical" evidence="5">
    <location>
        <begin position="26"/>
        <end position="47"/>
    </location>
</feature>